<feature type="region of interest" description="Disordered" evidence="1">
    <location>
        <begin position="78"/>
        <end position="97"/>
    </location>
</feature>
<protein>
    <submittedName>
        <fullName evidence="2">Uncharacterized protein</fullName>
    </submittedName>
</protein>
<organism evidence="2 3">
    <name type="scientific">Ilex paraguariensis</name>
    <name type="common">yerba mate</name>
    <dbReference type="NCBI Taxonomy" id="185542"/>
    <lineage>
        <taxon>Eukaryota</taxon>
        <taxon>Viridiplantae</taxon>
        <taxon>Streptophyta</taxon>
        <taxon>Embryophyta</taxon>
        <taxon>Tracheophyta</taxon>
        <taxon>Spermatophyta</taxon>
        <taxon>Magnoliopsida</taxon>
        <taxon>eudicotyledons</taxon>
        <taxon>Gunneridae</taxon>
        <taxon>Pentapetalae</taxon>
        <taxon>asterids</taxon>
        <taxon>campanulids</taxon>
        <taxon>Aquifoliales</taxon>
        <taxon>Aquifoliaceae</taxon>
        <taxon>Ilex</taxon>
    </lineage>
</organism>
<reference evidence="2 3" key="1">
    <citation type="submission" date="2024-02" db="EMBL/GenBank/DDBJ databases">
        <authorList>
            <person name="Vignale AGUSTIN F."/>
            <person name="Sosa J E."/>
            <person name="Modenutti C."/>
        </authorList>
    </citation>
    <scope>NUCLEOTIDE SEQUENCE [LARGE SCALE GENOMIC DNA]</scope>
</reference>
<evidence type="ECO:0000256" key="1">
    <source>
        <dbReference type="SAM" id="MobiDB-lite"/>
    </source>
</evidence>
<evidence type="ECO:0000313" key="2">
    <source>
        <dbReference type="EMBL" id="CAK9139146.1"/>
    </source>
</evidence>
<comment type="caution">
    <text evidence="2">The sequence shown here is derived from an EMBL/GenBank/DDBJ whole genome shotgun (WGS) entry which is preliminary data.</text>
</comment>
<evidence type="ECO:0000313" key="3">
    <source>
        <dbReference type="Proteomes" id="UP001642360"/>
    </source>
</evidence>
<proteinExistence type="predicted"/>
<dbReference type="EMBL" id="CAUOFW020000939">
    <property type="protein sequence ID" value="CAK9139146.1"/>
    <property type="molecule type" value="Genomic_DNA"/>
</dbReference>
<dbReference type="Proteomes" id="UP001642360">
    <property type="component" value="Unassembled WGS sequence"/>
</dbReference>
<sequence length="198" mass="21637">MASSKNGVENVINEVHSCIKIANPILNSRESASNDELPTSWEALSEDRVKEATINPELVNVTGKNVAKKTQMIGNLNTNVGTTPNSTTGSSDHVSQEPSRLAEENELLNNLLKLYQRSEIRDYLQSTHKTRAQCGFNGCGRANIRGRGRQGGQTGSLRKAQPLRKLPRAMAVGNPPIVMSKQMHKKCGTPKGSPRCLY</sequence>
<gene>
    <name evidence="2" type="ORF">ILEXP_LOCUS6512</name>
</gene>
<keyword evidence="3" id="KW-1185">Reference proteome</keyword>
<name>A0ABC8R2B4_9AQUA</name>
<accession>A0ABC8R2B4</accession>
<dbReference type="AlphaFoldDB" id="A0ABC8R2B4"/>